<evidence type="ECO:0000313" key="8">
    <source>
        <dbReference type="Proteomes" id="UP000186601"/>
    </source>
</evidence>
<dbReference type="OrthoDB" id="277931at2759"/>
<dbReference type="AlphaFoldDB" id="A0A2R6NSW0"/>
<accession>A0A2R6NSW0</accession>
<keyword evidence="4 6" id="KW-1133">Transmembrane helix</keyword>
<organism evidence="7 8">
    <name type="scientific">Hermanssonia centrifuga</name>
    <dbReference type="NCBI Taxonomy" id="98765"/>
    <lineage>
        <taxon>Eukaryota</taxon>
        <taxon>Fungi</taxon>
        <taxon>Dikarya</taxon>
        <taxon>Basidiomycota</taxon>
        <taxon>Agaricomycotina</taxon>
        <taxon>Agaricomycetes</taxon>
        <taxon>Polyporales</taxon>
        <taxon>Meruliaceae</taxon>
        <taxon>Hermanssonia</taxon>
    </lineage>
</organism>
<keyword evidence="3 6" id="KW-0812">Transmembrane</keyword>
<evidence type="ECO:0000256" key="6">
    <source>
        <dbReference type="SAM" id="Phobius"/>
    </source>
</evidence>
<dbReference type="EMBL" id="MLYV02000866">
    <property type="protein sequence ID" value="PSR76056.1"/>
    <property type="molecule type" value="Genomic_DNA"/>
</dbReference>
<evidence type="ECO:0008006" key="9">
    <source>
        <dbReference type="Google" id="ProtNLM"/>
    </source>
</evidence>
<dbReference type="PANTHER" id="PTHR17920">
    <property type="entry name" value="TRANSMEMBRANE AND COILED-COIL DOMAIN-CONTAINING PROTEIN 4 TMCO4"/>
    <property type="match status" value="1"/>
</dbReference>
<dbReference type="GO" id="GO:0016020">
    <property type="term" value="C:membrane"/>
    <property type="evidence" value="ECO:0007669"/>
    <property type="project" value="UniProtKB-SubCell"/>
</dbReference>
<dbReference type="PANTHER" id="PTHR17920:SF22">
    <property type="entry name" value="DUF726 DOMAIN PROTEIN (AFU_ORTHOLOGUE AFUA_2G12860)"/>
    <property type="match status" value="1"/>
</dbReference>
<reference evidence="7 8" key="1">
    <citation type="submission" date="2018-02" db="EMBL/GenBank/DDBJ databases">
        <title>Genome sequence of the basidiomycete white-rot fungus Phlebia centrifuga.</title>
        <authorList>
            <person name="Granchi Z."/>
            <person name="Peng M."/>
            <person name="de Vries R.P."/>
            <person name="Hilden K."/>
            <person name="Makela M.R."/>
            <person name="Grigoriev I."/>
            <person name="Riley R."/>
        </authorList>
    </citation>
    <scope>NUCLEOTIDE SEQUENCE [LARGE SCALE GENOMIC DNA]</scope>
    <source>
        <strain evidence="7 8">FBCC195</strain>
    </source>
</reference>
<feature type="transmembrane region" description="Helical" evidence="6">
    <location>
        <begin position="187"/>
        <end position="208"/>
    </location>
</feature>
<dbReference type="SUPFAM" id="SSF53474">
    <property type="entry name" value="alpha/beta-Hydrolases"/>
    <property type="match status" value="1"/>
</dbReference>
<feature type="transmembrane region" description="Helical" evidence="6">
    <location>
        <begin position="228"/>
        <end position="251"/>
    </location>
</feature>
<comment type="subcellular location">
    <subcellularLocation>
        <location evidence="1">Membrane</location>
        <topology evidence="1">Multi-pass membrane protein</topology>
    </subcellularLocation>
</comment>
<proteinExistence type="inferred from homology"/>
<name>A0A2R6NSW0_9APHY</name>
<evidence type="ECO:0000256" key="2">
    <source>
        <dbReference type="ARBA" id="ARBA00009824"/>
    </source>
</evidence>
<evidence type="ECO:0000256" key="1">
    <source>
        <dbReference type="ARBA" id="ARBA00004141"/>
    </source>
</evidence>
<gene>
    <name evidence="7" type="ORF">PHLCEN_2v8718</name>
</gene>
<evidence type="ECO:0000256" key="3">
    <source>
        <dbReference type="ARBA" id="ARBA00022692"/>
    </source>
</evidence>
<comment type="caution">
    <text evidence="7">The sequence shown here is derived from an EMBL/GenBank/DDBJ whole genome shotgun (WGS) entry which is preliminary data.</text>
</comment>
<dbReference type="Proteomes" id="UP000186601">
    <property type="component" value="Unassembled WGS sequence"/>
</dbReference>
<sequence length="559" mass="60510">MSKQDSDLTKVTPPNELDEDQRLAILNHFFRKLAAHRNRARLFAETECNLSTKLENGNIDVMELYLAEINRWAQELLQNAWVGCQEPGDGNCPILDPLSDTSTSGLPRLPNQEYVNQVLNTILFLHLTTSQGYNAHTRTFLSNFGTLDEDGIVATLKNPKHAVQEAERKTQSAREEHAQRDQTLRKVGMGLAAIGGGVLIGVSGGLAAPLVGAGVTTVLGWLGVGGTAVGLLAGGLASSSVVCGALFGVYGSKKSVEMIGRYTREVRDLAIMPVRPPRETLAVRLCVSGWLASPEDVTAPWSVFGGDDTFALQWEVEALMELSQALRTLVKTQAMHYVKSQIIRRTVLAALFSALSPTSWLKIVQVIGGLFLKDNPWMAAKTRASKAGRVLGTLLAQCVLGNRPVTLVGYSLGSLVIFEALLHLAALAPEQTAGLVQDVYLFGAPVSVDEKAWTSARRVVSGRFVNGYSNGDYILAVLARVSGMSWGVAGLRNVEVQGVENLECTEVDGHLKWRGMVGRCSQLCKAPGIVDSEVQLQMEKQGNKIVEEMEMSESNAKEV</sequence>
<keyword evidence="8" id="KW-1185">Reference proteome</keyword>
<dbReference type="Pfam" id="PF05277">
    <property type="entry name" value="DUF726"/>
    <property type="match status" value="1"/>
</dbReference>
<keyword evidence="5 6" id="KW-0472">Membrane</keyword>
<evidence type="ECO:0000313" key="7">
    <source>
        <dbReference type="EMBL" id="PSR76056.1"/>
    </source>
</evidence>
<comment type="similarity">
    <text evidence="2">Belongs to the TMCO4 family.</text>
</comment>
<dbReference type="InterPro" id="IPR029058">
    <property type="entry name" value="AB_hydrolase_fold"/>
</dbReference>
<dbReference type="InterPro" id="IPR007941">
    <property type="entry name" value="DUF726"/>
</dbReference>
<protein>
    <recommendedName>
        <fullName evidence="9">DUF726-domain-containing protein</fullName>
    </recommendedName>
</protein>
<evidence type="ECO:0000256" key="5">
    <source>
        <dbReference type="ARBA" id="ARBA00023136"/>
    </source>
</evidence>
<evidence type="ECO:0000256" key="4">
    <source>
        <dbReference type="ARBA" id="ARBA00022989"/>
    </source>
</evidence>